<evidence type="ECO:0000313" key="12">
    <source>
        <dbReference type="Proteomes" id="UP001500236"/>
    </source>
</evidence>
<evidence type="ECO:0000256" key="2">
    <source>
        <dbReference type="ARBA" id="ARBA00012438"/>
    </source>
</evidence>
<dbReference type="PANTHER" id="PTHR24421:SF10">
    <property type="entry name" value="NITRATE_NITRITE SENSOR PROTEIN NARQ"/>
    <property type="match status" value="1"/>
</dbReference>
<name>A0ABP6LYY4_9MICC</name>
<dbReference type="InterPro" id="IPR011712">
    <property type="entry name" value="Sig_transdc_His_kin_sub3_dim/P"/>
</dbReference>
<keyword evidence="7" id="KW-0067">ATP-binding</keyword>
<sequence>MGPHQRRTSASHQRRAEFSAGAAILALCLGVGVVVLLTGMRPYIPVLAWSALLVACLAGVFFAAAPVTDRRIQLASYALAVLSSWALLLTLPGQGMLVVILVVVAAVGTYVVPMAAVVGVVALNTVVIAVHAWAHGAGVVDYVATPIFYLFIHLAAVLSTWSLQQEARMRAALEQKTVELTAASVLLEDSAKTAERLRISRDLHDLLGHQLTVLNLELEAARHRSADSAAEHVERASGLAKKLLGDVRSTVGEMRAADHGDLAEALQRVAAAVPSLDIWIRVETDVEVDEQQQDVLVRAAQEIMTNTIKHSEAWTLRLDVARQEDRIVLTGVNDGTTPSSVTPGHGLTGLRERVELLGGTLTVTPRRRFTVQVDLPAHGRRAGSTLEEADRA</sequence>
<feature type="transmembrane region" description="Helical" evidence="9">
    <location>
        <begin position="142"/>
        <end position="163"/>
    </location>
</feature>
<evidence type="ECO:0000256" key="1">
    <source>
        <dbReference type="ARBA" id="ARBA00000085"/>
    </source>
</evidence>
<keyword evidence="8" id="KW-0902">Two-component regulatory system</keyword>
<gene>
    <name evidence="11" type="ORF">GCM10010529_20840</name>
</gene>
<dbReference type="EC" id="2.7.13.3" evidence="2"/>
<protein>
    <recommendedName>
        <fullName evidence="2">histidine kinase</fullName>
        <ecNumber evidence="2">2.7.13.3</ecNumber>
    </recommendedName>
</protein>
<evidence type="ECO:0000256" key="9">
    <source>
        <dbReference type="SAM" id="Phobius"/>
    </source>
</evidence>
<keyword evidence="12" id="KW-1185">Reference proteome</keyword>
<dbReference type="Gene3D" id="3.30.565.10">
    <property type="entry name" value="Histidine kinase-like ATPase, C-terminal domain"/>
    <property type="match status" value="1"/>
</dbReference>
<dbReference type="RefSeq" id="WP_344681758.1">
    <property type="nucleotide sequence ID" value="NZ_BAAAVT010000012.1"/>
</dbReference>
<accession>A0ABP6LYY4</accession>
<feature type="transmembrane region" description="Helical" evidence="9">
    <location>
        <begin position="97"/>
        <end position="130"/>
    </location>
</feature>
<dbReference type="Proteomes" id="UP001500236">
    <property type="component" value="Unassembled WGS sequence"/>
</dbReference>
<dbReference type="InterPro" id="IPR036890">
    <property type="entry name" value="HATPase_C_sf"/>
</dbReference>
<organism evidence="11 12">
    <name type="scientific">Nesterenkonia aethiopica</name>
    <dbReference type="NCBI Taxonomy" id="269144"/>
    <lineage>
        <taxon>Bacteria</taxon>
        <taxon>Bacillati</taxon>
        <taxon>Actinomycetota</taxon>
        <taxon>Actinomycetes</taxon>
        <taxon>Micrococcales</taxon>
        <taxon>Micrococcaceae</taxon>
        <taxon>Nesterenkonia</taxon>
    </lineage>
</organism>
<feature type="domain" description="Signal transduction histidine kinase subgroup 3 dimerisation and phosphoacceptor" evidence="10">
    <location>
        <begin position="195"/>
        <end position="257"/>
    </location>
</feature>
<feature type="transmembrane region" description="Helical" evidence="9">
    <location>
        <begin position="20"/>
        <end position="40"/>
    </location>
</feature>
<evidence type="ECO:0000256" key="7">
    <source>
        <dbReference type="ARBA" id="ARBA00022840"/>
    </source>
</evidence>
<keyword evidence="9" id="KW-0812">Transmembrane</keyword>
<feature type="transmembrane region" description="Helical" evidence="9">
    <location>
        <begin position="46"/>
        <end position="67"/>
    </location>
</feature>
<dbReference type="EMBL" id="BAAAVT010000012">
    <property type="protein sequence ID" value="GAA3067966.1"/>
    <property type="molecule type" value="Genomic_DNA"/>
</dbReference>
<dbReference type="InterPro" id="IPR050482">
    <property type="entry name" value="Sensor_HK_TwoCompSys"/>
</dbReference>
<dbReference type="Gene3D" id="1.20.5.1930">
    <property type="match status" value="1"/>
</dbReference>
<reference evidence="12" key="1">
    <citation type="journal article" date="2019" name="Int. J. Syst. Evol. Microbiol.">
        <title>The Global Catalogue of Microorganisms (GCM) 10K type strain sequencing project: providing services to taxonomists for standard genome sequencing and annotation.</title>
        <authorList>
            <consortium name="The Broad Institute Genomics Platform"/>
            <consortium name="The Broad Institute Genome Sequencing Center for Infectious Disease"/>
            <person name="Wu L."/>
            <person name="Ma J."/>
        </authorList>
    </citation>
    <scope>NUCLEOTIDE SEQUENCE [LARGE SCALE GENOMIC DNA]</scope>
    <source>
        <strain evidence="12">JCM 14309</strain>
    </source>
</reference>
<dbReference type="SUPFAM" id="SSF55874">
    <property type="entry name" value="ATPase domain of HSP90 chaperone/DNA topoisomerase II/histidine kinase"/>
    <property type="match status" value="1"/>
</dbReference>
<keyword evidence="4" id="KW-0808">Transferase</keyword>
<evidence type="ECO:0000256" key="6">
    <source>
        <dbReference type="ARBA" id="ARBA00022777"/>
    </source>
</evidence>
<evidence type="ECO:0000313" key="11">
    <source>
        <dbReference type="EMBL" id="GAA3067966.1"/>
    </source>
</evidence>
<dbReference type="Pfam" id="PF07730">
    <property type="entry name" value="HisKA_3"/>
    <property type="match status" value="1"/>
</dbReference>
<keyword evidence="9" id="KW-1133">Transmembrane helix</keyword>
<dbReference type="PANTHER" id="PTHR24421">
    <property type="entry name" value="NITRATE/NITRITE SENSOR PROTEIN NARX-RELATED"/>
    <property type="match status" value="1"/>
</dbReference>
<comment type="caution">
    <text evidence="11">The sequence shown here is derived from an EMBL/GenBank/DDBJ whole genome shotgun (WGS) entry which is preliminary data.</text>
</comment>
<keyword evidence="5" id="KW-0547">Nucleotide-binding</keyword>
<evidence type="ECO:0000256" key="8">
    <source>
        <dbReference type="ARBA" id="ARBA00023012"/>
    </source>
</evidence>
<evidence type="ECO:0000256" key="4">
    <source>
        <dbReference type="ARBA" id="ARBA00022679"/>
    </source>
</evidence>
<dbReference type="CDD" id="cd16917">
    <property type="entry name" value="HATPase_UhpB-NarQ-NarX-like"/>
    <property type="match status" value="1"/>
</dbReference>
<evidence type="ECO:0000259" key="10">
    <source>
        <dbReference type="Pfam" id="PF07730"/>
    </source>
</evidence>
<evidence type="ECO:0000256" key="5">
    <source>
        <dbReference type="ARBA" id="ARBA00022741"/>
    </source>
</evidence>
<proteinExistence type="predicted"/>
<comment type="catalytic activity">
    <reaction evidence="1">
        <text>ATP + protein L-histidine = ADP + protein N-phospho-L-histidine.</text>
        <dbReference type="EC" id="2.7.13.3"/>
    </reaction>
</comment>
<evidence type="ECO:0000256" key="3">
    <source>
        <dbReference type="ARBA" id="ARBA00022553"/>
    </source>
</evidence>
<keyword evidence="9" id="KW-0472">Membrane</keyword>
<keyword evidence="3" id="KW-0597">Phosphoprotein</keyword>
<keyword evidence="6" id="KW-0418">Kinase</keyword>